<proteinExistence type="predicted"/>
<sequence>MADVIGSANRGDLVSNARPSAIRFKSRWSSTPYGGRIGLDTQLPGRRLQGQAAVRS</sequence>
<dbReference type="GeneID" id="5980686"/>
<name>Q0U3V6_PHANO</name>
<organism evidence="1 2">
    <name type="scientific">Phaeosphaeria nodorum (strain SN15 / ATCC MYA-4574 / FGSC 10173)</name>
    <name type="common">Glume blotch fungus</name>
    <name type="synonym">Parastagonospora nodorum</name>
    <dbReference type="NCBI Taxonomy" id="321614"/>
    <lineage>
        <taxon>Eukaryota</taxon>
        <taxon>Fungi</taxon>
        <taxon>Dikarya</taxon>
        <taxon>Ascomycota</taxon>
        <taxon>Pezizomycotina</taxon>
        <taxon>Dothideomycetes</taxon>
        <taxon>Pleosporomycetidae</taxon>
        <taxon>Pleosporales</taxon>
        <taxon>Pleosporineae</taxon>
        <taxon>Phaeosphaeriaceae</taxon>
        <taxon>Parastagonospora</taxon>
    </lineage>
</organism>
<dbReference type="RefSeq" id="XP_001803766.1">
    <property type="nucleotide sequence ID" value="XM_001803714.1"/>
</dbReference>
<dbReference type="Proteomes" id="UP000001055">
    <property type="component" value="Unassembled WGS sequence"/>
</dbReference>
<gene>
    <name evidence="1" type="ORF">SNOG_13558</name>
</gene>
<dbReference type="KEGG" id="pno:SNOG_13558"/>
<dbReference type="EMBL" id="CH445351">
    <property type="protein sequence ID" value="EAT79005.1"/>
    <property type="molecule type" value="Genomic_DNA"/>
</dbReference>
<evidence type="ECO:0000313" key="1">
    <source>
        <dbReference type="EMBL" id="EAT79005.1"/>
    </source>
</evidence>
<dbReference type="InParanoid" id="Q0U3V6"/>
<evidence type="ECO:0000313" key="2">
    <source>
        <dbReference type="Proteomes" id="UP000001055"/>
    </source>
</evidence>
<accession>Q0U3V6</accession>
<reference evidence="2" key="1">
    <citation type="journal article" date="2007" name="Plant Cell">
        <title>Dothideomycete-plant interactions illuminated by genome sequencing and EST analysis of the wheat pathogen Stagonospora nodorum.</title>
        <authorList>
            <person name="Hane J.K."/>
            <person name="Lowe R.G."/>
            <person name="Solomon P.S."/>
            <person name="Tan K.C."/>
            <person name="Schoch C.L."/>
            <person name="Spatafora J.W."/>
            <person name="Crous P.W."/>
            <person name="Kodira C."/>
            <person name="Birren B.W."/>
            <person name="Galagan J.E."/>
            <person name="Torriani S.F."/>
            <person name="McDonald B.A."/>
            <person name="Oliver R.P."/>
        </authorList>
    </citation>
    <scope>NUCLEOTIDE SEQUENCE [LARGE SCALE GENOMIC DNA]</scope>
    <source>
        <strain evidence="2">SN15 / ATCC MYA-4574 / FGSC 10173</strain>
    </source>
</reference>
<dbReference type="AlphaFoldDB" id="Q0U3V6"/>
<protein>
    <submittedName>
        <fullName evidence="1">Uncharacterized protein</fullName>
    </submittedName>
</protein>